<dbReference type="EMBL" id="GBRH01249472">
    <property type="protein sequence ID" value="JAD48423.1"/>
    <property type="molecule type" value="Transcribed_RNA"/>
</dbReference>
<reference evidence="1" key="2">
    <citation type="journal article" date="2015" name="Data Brief">
        <title>Shoot transcriptome of the giant reed, Arundo donax.</title>
        <authorList>
            <person name="Barrero R.A."/>
            <person name="Guerrero F.D."/>
            <person name="Moolhuijzen P."/>
            <person name="Goolsby J.A."/>
            <person name="Tidwell J."/>
            <person name="Bellgard S.E."/>
            <person name="Bellgard M.I."/>
        </authorList>
    </citation>
    <scope>NUCLEOTIDE SEQUENCE</scope>
    <source>
        <tissue evidence="1">Shoot tissue taken approximately 20 cm above the soil surface</tissue>
    </source>
</reference>
<sequence length="67" mass="7677">MYCWNYVKMIAMVEISTWFAGVTTVKTNVGASSHKMVFMSCKCCCWECLIEKLQMNTVNVALVQCLR</sequence>
<organism evidence="1">
    <name type="scientific">Arundo donax</name>
    <name type="common">Giant reed</name>
    <name type="synonym">Donax arundinaceus</name>
    <dbReference type="NCBI Taxonomy" id="35708"/>
    <lineage>
        <taxon>Eukaryota</taxon>
        <taxon>Viridiplantae</taxon>
        <taxon>Streptophyta</taxon>
        <taxon>Embryophyta</taxon>
        <taxon>Tracheophyta</taxon>
        <taxon>Spermatophyta</taxon>
        <taxon>Magnoliopsida</taxon>
        <taxon>Liliopsida</taxon>
        <taxon>Poales</taxon>
        <taxon>Poaceae</taxon>
        <taxon>PACMAD clade</taxon>
        <taxon>Arundinoideae</taxon>
        <taxon>Arundineae</taxon>
        <taxon>Arundo</taxon>
    </lineage>
</organism>
<proteinExistence type="predicted"/>
<name>A0A0A9TD55_ARUDO</name>
<reference evidence="1" key="1">
    <citation type="submission" date="2014-09" db="EMBL/GenBank/DDBJ databases">
        <authorList>
            <person name="Magalhaes I.L.F."/>
            <person name="Oliveira U."/>
            <person name="Santos F.R."/>
            <person name="Vidigal T.H.D.A."/>
            <person name="Brescovit A.D."/>
            <person name="Santos A.J."/>
        </authorList>
    </citation>
    <scope>NUCLEOTIDE SEQUENCE</scope>
    <source>
        <tissue evidence="1">Shoot tissue taken approximately 20 cm above the soil surface</tissue>
    </source>
</reference>
<protein>
    <submittedName>
        <fullName evidence="1">Uncharacterized protein</fullName>
    </submittedName>
</protein>
<evidence type="ECO:0000313" key="1">
    <source>
        <dbReference type="EMBL" id="JAD48423.1"/>
    </source>
</evidence>
<accession>A0A0A9TD55</accession>
<dbReference type="AlphaFoldDB" id="A0A0A9TD55"/>